<feature type="domain" description="HTH cro/C1-type" evidence="4">
    <location>
        <begin position="84"/>
        <end position="138"/>
    </location>
</feature>
<accession>A0A1V4GP46</accession>
<dbReference type="GO" id="GO:0003677">
    <property type="term" value="F:DNA binding"/>
    <property type="evidence" value="ECO:0007669"/>
    <property type="project" value="UniProtKB-KW"/>
</dbReference>
<dbReference type="InterPro" id="IPR010982">
    <property type="entry name" value="Lambda_DNA-bd_dom_sf"/>
</dbReference>
<dbReference type="CDD" id="cd00093">
    <property type="entry name" value="HTH_XRE"/>
    <property type="match status" value="2"/>
</dbReference>
<reference evidence="7" key="1">
    <citation type="submission" date="2017-03" db="EMBL/GenBank/DDBJ databases">
        <title>Draft genome sequence of Moraxella equi CCUG 4950T type strain.</title>
        <authorList>
            <person name="Salva-Serra F."/>
            <person name="Engstrom-Jakobsson H."/>
            <person name="Thorell K."/>
            <person name="Jaen-Luchoro D."/>
            <person name="Gonzales-Siles L."/>
            <person name="Karlsson R."/>
            <person name="Yazdan S."/>
            <person name="Boulund F."/>
            <person name="Johnning A."/>
            <person name="Engstrand L."/>
            <person name="Kristiansson E."/>
            <person name="Moore E."/>
        </authorList>
    </citation>
    <scope>NUCLEOTIDE SEQUENCE [LARGE SCALE GENOMIC DNA]</scope>
    <source>
        <strain evidence="7">CCUG 4441</strain>
    </source>
</reference>
<dbReference type="PROSITE" id="PS50943">
    <property type="entry name" value="HTH_CROC1"/>
    <property type="match status" value="2"/>
</dbReference>
<dbReference type="InterPro" id="IPR036286">
    <property type="entry name" value="LexA/Signal_pep-like_sf"/>
</dbReference>
<keyword evidence="3" id="KW-0804">Transcription</keyword>
<dbReference type="RefSeq" id="WP_062500023.1">
    <property type="nucleotide sequence ID" value="NZ_MXAN01000087.1"/>
</dbReference>
<dbReference type="EMBL" id="UGQC01000001">
    <property type="protein sequence ID" value="STY98915.1"/>
    <property type="molecule type" value="Genomic_DNA"/>
</dbReference>
<dbReference type="GeneID" id="302268960"/>
<gene>
    <name evidence="5" type="ORF">B5J94_11725</name>
    <name evidence="6" type="ORF">NCTC7911_00283</name>
</gene>
<evidence type="ECO:0000256" key="2">
    <source>
        <dbReference type="ARBA" id="ARBA00023125"/>
    </source>
</evidence>
<dbReference type="PANTHER" id="PTHR40661:SF3">
    <property type="entry name" value="FELS-1 PROPHAGE TRANSCRIPTIONAL REGULATOR"/>
    <property type="match status" value="1"/>
</dbReference>
<dbReference type="InterPro" id="IPR001387">
    <property type="entry name" value="Cro/C1-type_HTH"/>
</dbReference>
<evidence type="ECO:0000313" key="6">
    <source>
        <dbReference type="EMBL" id="STY98915.1"/>
    </source>
</evidence>
<dbReference type="Pfam" id="PF00717">
    <property type="entry name" value="Peptidase_S24"/>
    <property type="match status" value="1"/>
</dbReference>
<evidence type="ECO:0000313" key="8">
    <source>
        <dbReference type="Proteomes" id="UP000254107"/>
    </source>
</evidence>
<dbReference type="SMART" id="SM00530">
    <property type="entry name" value="HTH_XRE"/>
    <property type="match status" value="2"/>
</dbReference>
<protein>
    <submittedName>
        <fullName evidence="6">Transcriptional repressor DicA</fullName>
    </submittedName>
</protein>
<dbReference type="Gene3D" id="2.10.109.10">
    <property type="entry name" value="Umud Fragment, subunit A"/>
    <property type="match status" value="1"/>
</dbReference>
<sequence length="286" mass="32325">MNTLAERLKYIRNLRKLSQQEVADLANISQPTYFKIESGITKRTGSILELANVLNVNPTWLATGQGDMELGAVFNGENTLAERLKFARKLKSFSQADISHFIDGLSQSAYSQLESGRSKTTNKMIELADLFGVNPTWLATGQGDIYQDNNPILDNKNQLIINYPSATISKKQHLSLADLLFKQSDNLDNLFITPIIGDDMNPILGHLSMVVVDKNKSTLPIINGMIYAIGFDDRILCRYLRQNINNTIQTYSELDKQGETLPTDEFFNRYQIMGGVIQYIQSYQWQ</sequence>
<keyword evidence="1" id="KW-0805">Transcription regulation</keyword>
<evidence type="ECO:0000256" key="3">
    <source>
        <dbReference type="ARBA" id="ARBA00023163"/>
    </source>
</evidence>
<evidence type="ECO:0000256" key="1">
    <source>
        <dbReference type="ARBA" id="ARBA00023015"/>
    </source>
</evidence>
<proteinExistence type="predicted"/>
<dbReference type="Proteomes" id="UP000191025">
    <property type="component" value="Unassembled WGS sequence"/>
</dbReference>
<dbReference type="SUPFAM" id="SSF47413">
    <property type="entry name" value="lambda repressor-like DNA-binding domains"/>
    <property type="match status" value="2"/>
</dbReference>
<reference evidence="6 8" key="3">
    <citation type="submission" date="2018-06" db="EMBL/GenBank/DDBJ databases">
        <authorList>
            <consortium name="Pathogen Informatics"/>
            <person name="Doyle S."/>
        </authorList>
    </citation>
    <scope>NUCLEOTIDE SEQUENCE [LARGE SCALE GENOMIC DNA]</scope>
    <source>
        <strain evidence="6 8">NCTC7911</strain>
    </source>
</reference>
<dbReference type="Proteomes" id="UP000254107">
    <property type="component" value="Unassembled WGS sequence"/>
</dbReference>
<evidence type="ECO:0000313" key="5">
    <source>
        <dbReference type="EMBL" id="OPH34210.1"/>
    </source>
</evidence>
<keyword evidence="8" id="KW-1185">Reference proteome</keyword>
<dbReference type="AlphaFoldDB" id="A0A1V4GP46"/>
<feature type="domain" description="HTH cro/C1-type" evidence="4">
    <location>
        <begin position="8"/>
        <end position="61"/>
    </location>
</feature>
<name>A0A1V4GP46_MORLA</name>
<dbReference type="Gene3D" id="1.10.260.40">
    <property type="entry name" value="lambda repressor-like DNA-binding domains"/>
    <property type="match status" value="2"/>
</dbReference>
<organism evidence="5 7">
    <name type="scientific">Moraxella lacunata</name>
    <dbReference type="NCBI Taxonomy" id="477"/>
    <lineage>
        <taxon>Bacteria</taxon>
        <taxon>Pseudomonadati</taxon>
        <taxon>Pseudomonadota</taxon>
        <taxon>Gammaproteobacteria</taxon>
        <taxon>Moraxellales</taxon>
        <taxon>Moraxellaceae</taxon>
        <taxon>Moraxella</taxon>
    </lineage>
</organism>
<dbReference type="Pfam" id="PF01381">
    <property type="entry name" value="HTH_3"/>
    <property type="match status" value="1"/>
</dbReference>
<dbReference type="PANTHER" id="PTHR40661">
    <property type="match status" value="1"/>
</dbReference>
<evidence type="ECO:0000259" key="4">
    <source>
        <dbReference type="PROSITE" id="PS50943"/>
    </source>
</evidence>
<dbReference type="Pfam" id="PF12844">
    <property type="entry name" value="HTH_19"/>
    <property type="match status" value="1"/>
</dbReference>
<dbReference type="SUPFAM" id="SSF51306">
    <property type="entry name" value="LexA/Signal peptidase"/>
    <property type="match status" value="1"/>
</dbReference>
<dbReference type="EMBL" id="MXAN01000087">
    <property type="protein sequence ID" value="OPH34210.1"/>
    <property type="molecule type" value="Genomic_DNA"/>
</dbReference>
<reference evidence="5" key="2">
    <citation type="submission" date="2017-03" db="EMBL/GenBank/DDBJ databases">
        <authorList>
            <person name="Afonso C.L."/>
            <person name="Miller P.J."/>
            <person name="Scott M.A."/>
            <person name="Spackman E."/>
            <person name="Goraichik I."/>
            <person name="Dimitrov K.M."/>
            <person name="Suarez D.L."/>
            <person name="Swayne D.E."/>
        </authorList>
    </citation>
    <scope>NUCLEOTIDE SEQUENCE</scope>
    <source>
        <strain evidence="5">CCUG 4441</strain>
    </source>
</reference>
<evidence type="ECO:0000313" key="7">
    <source>
        <dbReference type="Proteomes" id="UP000191025"/>
    </source>
</evidence>
<dbReference type="InterPro" id="IPR015927">
    <property type="entry name" value="Peptidase_S24_S26A/B/C"/>
</dbReference>
<keyword evidence="2" id="KW-0238">DNA-binding</keyword>